<evidence type="ECO:0000256" key="15">
    <source>
        <dbReference type="SAM" id="MobiDB-lite"/>
    </source>
</evidence>
<gene>
    <name evidence="21" type="ORF">PanWU01x14_353220</name>
</gene>
<keyword evidence="6" id="KW-0732">Signal</keyword>
<evidence type="ECO:0000256" key="13">
    <source>
        <dbReference type="ARBA" id="ARBA00048679"/>
    </source>
</evidence>
<keyword evidence="22" id="KW-1185">Reference proteome</keyword>
<dbReference type="InterPro" id="IPR000742">
    <property type="entry name" value="EGF"/>
</dbReference>
<dbReference type="CDD" id="cd00028">
    <property type="entry name" value="B_lectin"/>
    <property type="match status" value="1"/>
</dbReference>
<feature type="non-terminal residue" evidence="21">
    <location>
        <position position="1"/>
    </location>
</feature>
<feature type="domain" description="Bulb-type lectin" evidence="19">
    <location>
        <begin position="56"/>
        <end position="180"/>
    </location>
</feature>
<keyword evidence="7" id="KW-0547">Nucleotide-binding</keyword>
<dbReference type="SMART" id="SM00473">
    <property type="entry name" value="PAN_AP"/>
    <property type="match status" value="1"/>
</dbReference>
<dbReference type="PANTHER" id="PTHR27002:SF214">
    <property type="entry name" value="RECEPTOR-LIKE SERINE_THREONINE-PROTEIN KINASE"/>
    <property type="match status" value="1"/>
</dbReference>
<feature type="transmembrane region" description="Helical" evidence="16">
    <location>
        <begin position="38"/>
        <end position="59"/>
    </location>
</feature>
<dbReference type="Pfam" id="PF01453">
    <property type="entry name" value="B_lectin"/>
    <property type="match status" value="1"/>
</dbReference>
<dbReference type="Proteomes" id="UP000237105">
    <property type="component" value="Unassembled WGS sequence"/>
</dbReference>
<organism evidence="21 22">
    <name type="scientific">Parasponia andersonii</name>
    <name type="common">Sponia andersonii</name>
    <dbReference type="NCBI Taxonomy" id="3476"/>
    <lineage>
        <taxon>Eukaryota</taxon>
        <taxon>Viridiplantae</taxon>
        <taxon>Streptophyta</taxon>
        <taxon>Embryophyta</taxon>
        <taxon>Tracheophyta</taxon>
        <taxon>Spermatophyta</taxon>
        <taxon>Magnoliopsida</taxon>
        <taxon>eudicotyledons</taxon>
        <taxon>Gunneridae</taxon>
        <taxon>Pentapetalae</taxon>
        <taxon>rosids</taxon>
        <taxon>fabids</taxon>
        <taxon>Rosales</taxon>
        <taxon>Cannabaceae</taxon>
        <taxon>Parasponia</taxon>
    </lineage>
</organism>
<sequence length="854" mass="96304">INTQKKSMRCSIVIPSSLYCNDPIFIVEKMIMEASHLLIFYFLVSLSIFIQLSIAADYITSIQSIKDGDNTTLVSAGQAFELGFFSPANSRNRYLGTWFKRTPDVIVWVANRNNPLTDSYGEFTLSNKSNQLVLLDRSKTIVWASNSSEGVSKNPVVQLLDSGNLVLRDNENQNSEPFLWQSFDYPTDTLLAGMKLGWDLSTGFERYLRSWKSDDDPSNGNYTERMVIKGLPQIIVFKGSTKKIRIGTWNGEKLSGFRVLSNYYIQKPVPVFNDKEAYFMFEPSMDSIITRIKLNSAGEAQLLTLQDGSNKWGVMYSAPYDQCDNYGYCGVNAVCSVNGDPICQCLEGFVPNSQEEWEVLDWSKGCKRKRALECRKGEGFVKGEALKLPDLLEFWLDKDMSLEECEKECLKNCSCTAYTNSDVRNDGSGCLMWFGDLLDIREHRIKVGNNDKHDVYIRLSALYMKLTRDAIKRKKLKKIVAAASISSGICILGLLLGCITWKCKYRVNGEVKDKDIELPLFDLATITSATKNFSPENMIGAGGFGPVYKGNLLSGQQIAVNRLSTDSMQGSKEFKNEVQLIAKLQHKNLVTLLGCCIHGNERMLIYEYMPHKSLDHFIFDNNRTNTLSWAKSFEILMGIARGLLYLHQDSKLQIIHRDLKASNVLLDINQNPKISDFGLARIFGGDEKETRTGTVVGTYGYMSPEYAVDGKFSVKSDVFSFGVILLEIVSRKRNRRFSHPDHNHNLLGHAWLLWNEGKALELMDRSLADSCIEYQVLRCIHVGLLCVQKFSEDRPTMNSVLLMLSNEGAKLPQPKQPGFFIERSPTNINEDSTSTNEESYHSGSATCITIPHGR</sequence>
<dbReference type="InterPro" id="IPR001245">
    <property type="entry name" value="Ser-Thr/Tyr_kinase_cat_dom"/>
</dbReference>
<reference evidence="22" key="1">
    <citation type="submission" date="2016-06" db="EMBL/GenBank/DDBJ databases">
        <title>Parallel loss of symbiosis genes in relatives of nitrogen-fixing non-legume Parasponia.</title>
        <authorList>
            <person name="Van Velzen R."/>
            <person name="Holmer R."/>
            <person name="Bu F."/>
            <person name="Rutten L."/>
            <person name="Van Zeijl A."/>
            <person name="Liu W."/>
            <person name="Santuari L."/>
            <person name="Cao Q."/>
            <person name="Sharma T."/>
            <person name="Shen D."/>
            <person name="Roswanjaya Y."/>
            <person name="Wardhani T."/>
            <person name="Kalhor M.S."/>
            <person name="Jansen J."/>
            <person name="Van den Hoogen J."/>
            <person name="Gungor B."/>
            <person name="Hartog M."/>
            <person name="Hontelez J."/>
            <person name="Verver J."/>
            <person name="Yang W.-C."/>
            <person name="Schijlen E."/>
            <person name="Repin R."/>
            <person name="Schilthuizen M."/>
            <person name="Schranz E."/>
            <person name="Heidstra R."/>
            <person name="Miyata K."/>
            <person name="Fedorova E."/>
            <person name="Kohlen W."/>
            <person name="Bisseling T."/>
            <person name="Smit S."/>
            <person name="Geurts R."/>
        </authorList>
    </citation>
    <scope>NUCLEOTIDE SEQUENCE [LARGE SCALE GENOMIC DNA]</scope>
    <source>
        <strain evidence="22">cv. WU1-14</strain>
    </source>
</reference>
<dbReference type="InterPro" id="IPR003609">
    <property type="entry name" value="Pan_app"/>
</dbReference>
<keyword evidence="4" id="KW-0723">Serine/threonine-protein kinase</keyword>
<dbReference type="Gene3D" id="3.30.200.20">
    <property type="entry name" value="Phosphorylase Kinase, domain 1"/>
    <property type="match status" value="1"/>
</dbReference>
<dbReference type="SMART" id="SM00108">
    <property type="entry name" value="B_lectin"/>
    <property type="match status" value="1"/>
</dbReference>
<keyword evidence="11" id="KW-0325">Glycoprotein</keyword>
<dbReference type="FunFam" id="3.30.200.20:FF:000195">
    <property type="entry name" value="G-type lectin S-receptor-like serine/threonine-protein kinase"/>
    <property type="match status" value="1"/>
</dbReference>
<dbReference type="SMART" id="SM00220">
    <property type="entry name" value="S_TKc"/>
    <property type="match status" value="1"/>
</dbReference>
<evidence type="ECO:0000256" key="12">
    <source>
        <dbReference type="ARBA" id="ARBA00047899"/>
    </source>
</evidence>
<proteinExistence type="predicted"/>
<comment type="catalytic activity">
    <reaction evidence="13">
        <text>L-seryl-[protein] + ATP = O-phospho-L-seryl-[protein] + ADP + H(+)</text>
        <dbReference type="Rhea" id="RHEA:17989"/>
        <dbReference type="Rhea" id="RHEA-COMP:9863"/>
        <dbReference type="Rhea" id="RHEA-COMP:11604"/>
        <dbReference type="ChEBI" id="CHEBI:15378"/>
        <dbReference type="ChEBI" id="CHEBI:29999"/>
        <dbReference type="ChEBI" id="CHEBI:30616"/>
        <dbReference type="ChEBI" id="CHEBI:83421"/>
        <dbReference type="ChEBI" id="CHEBI:456216"/>
        <dbReference type="EC" id="2.7.11.1"/>
    </reaction>
</comment>
<feature type="domain" description="EGF-like" evidence="18">
    <location>
        <begin position="319"/>
        <end position="355"/>
    </location>
</feature>
<evidence type="ECO:0000259" key="20">
    <source>
        <dbReference type="PROSITE" id="PS50948"/>
    </source>
</evidence>
<dbReference type="CDD" id="cd14066">
    <property type="entry name" value="STKc_IRAK"/>
    <property type="match status" value="1"/>
</dbReference>
<dbReference type="InterPro" id="IPR024171">
    <property type="entry name" value="SRK-like_kinase"/>
</dbReference>
<keyword evidence="3" id="KW-1003">Cell membrane</keyword>
<feature type="compositionally biased region" description="Polar residues" evidence="15">
    <location>
        <begin position="824"/>
        <end position="845"/>
    </location>
</feature>
<evidence type="ECO:0000313" key="21">
    <source>
        <dbReference type="EMBL" id="PON33403.1"/>
    </source>
</evidence>
<keyword evidence="10" id="KW-1015">Disulfide bond</keyword>
<keyword evidence="16" id="KW-0812">Transmembrane</keyword>
<evidence type="ECO:0000256" key="14">
    <source>
        <dbReference type="PROSITE-ProRule" id="PRU00076"/>
    </source>
</evidence>
<evidence type="ECO:0000256" key="10">
    <source>
        <dbReference type="ARBA" id="ARBA00023157"/>
    </source>
</evidence>
<dbReference type="PROSITE" id="PS50026">
    <property type="entry name" value="EGF_3"/>
    <property type="match status" value="1"/>
</dbReference>
<evidence type="ECO:0000256" key="6">
    <source>
        <dbReference type="ARBA" id="ARBA00022729"/>
    </source>
</evidence>
<dbReference type="GO" id="GO:0005886">
    <property type="term" value="C:plasma membrane"/>
    <property type="evidence" value="ECO:0007669"/>
    <property type="project" value="UniProtKB-SubCell"/>
</dbReference>
<feature type="domain" description="Apple" evidence="20">
    <location>
        <begin position="374"/>
        <end position="460"/>
    </location>
</feature>
<dbReference type="SUPFAM" id="SSF51110">
    <property type="entry name" value="alpha-D-mannose-specific plant lectins"/>
    <property type="match status" value="1"/>
</dbReference>
<dbReference type="PROSITE" id="PS50948">
    <property type="entry name" value="PAN"/>
    <property type="match status" value="1"/>
</dbReference>
<dbReference type="OrthoDB" id="1910371at2759"/>
<name>A0A2P5AA49_PARAD</name>
<evidence type="ECO:0000256" key="1">
    <source>
        <dbReference type="ARBA" id="ARBA00004251"/>
    </source>
</evidence>
<dbReference type="InterPro" id="IPR036426">
    <property type="entry name" value="Bulb-type_lectin_dom_sf"/>
</dbReference>
<evidence type="ECO:0000256" key="4">
    <source>
        <dbReference type="ARBA" id="ARBA00022527"/>
    </source>
</evidence>
<accession>A0A2P5AA49</accession>
<protein>
    <recommendedName>
        <fullName evidence="2">non-specific serine/threonine protein kinase</fullName>
        <ecNumber evidence="2">2.7.11.1</ecNumber>
    </recommendedName>
</protein>
<keyword evidence="16" id="KW-0472">Membrane</keyword>
<comment type="caution">
    <text evidence="21">The sequence shown here is derived from an EMBL/GenBank/DDBJ whole genome shotgun (WGS) entry which is preliminary data.</text>
</comment>
<dbReference type="EMBL" id="JXTB01000733">
    <property type="protein sequence ID" value="PON33403.1"/>
    <property type="molecule type" value="Genomic_DNA"/>
</dbReference>
<dbReference type="PROSITE" id="PS50011">
    <property type="entry name" value="PROTEIN_KINASE_DOM"/>
    <property type="match status" value="1"/>
</dbReference>
<evidence type="ECO:0000256" key="11">
    <source>
        <dbReference type="ARBA" id="ARBA00023180"/>
    </source>
</evidence>
<keyword evidence="14" id="KW-0245">EGF-like domain</keyword>
<feature type="region of interest" description="Disordered" evidence="15">
    <location>
        <begin position="820"/>
        <end position="845"/>
    </location>
</feature>
<dbReference type="EC" id="2.7.11.1" evidence="2"/>
<dbReference type="Gene3D" id="2.90.10.10">
    <property type="entry name" value="Bulb-type lectin domain"/>
    <property type="match status" value="1"/>
</dbReference>
<evidence type="ECO:0000259" key="19">
    <source>
        <dbReference type="PROSITE" id="PS50927"/>
    </source>
</evidence>
<dbReference type="Pfam" id="PF07714">
    <property type="entry name" value="PK_Tyr_Ser-Thr"/>
    <property type="match status" value="1"/>
</dbReference>
<dbReference type="PROSITE" id="PS50927">
    <property type="entry name" value="BULB_LECTIN"/>
    <property type="match status" value="1"/>
</dbReference>
<comment type="catalytic activity">
    <reaction evidence="12">
        <text>L-threonyl-[protein] + ATP = O-phospho-L-threonyl-[protein] + ADP + H(+)</text>
        <dbReference type="Rhea" id="RHEA:46608"/>
        <dbReference type="Rhea" id="RHEA-COMP:11060"/>
        <dbReference type="Rhea" id="RHEA-COMP:11605"/>
        <dbReference type="ChEBI" id="CHEBI:15378"/>
        <dbReference type="ChEBI" id="CHEBI:30013"/>
        <dbReference type="ChEBI" id="CHEBI:30616"/>
        <dbReference type="ChEBI" id="CHEBI:61977"/>
        <dbReference type="ChEBI" id="CHEBI:456216"/>
        <dbReference type="EC" id="2.7.11.1"/>
    </reaction>
</comment>
<comment type="subcellular location">
    <subcellularLocation>
        <location evidence="1">Cell membrane</location>
        <topology evidence="1">Single-pass type I membrane protein</topology>
    </subcellularLocation>
</comment>
<evidence type="ECO:0000313" key="22">
    <source>
        <dbReference type="Proteomes" id="UP000237105"/>
    </source>
</evidence>
<dbReference type="PROSITE" id="PS00108">
    <property type="entry name" value="PROTEIN_KINASE_ST"/>
    <property type="match status" value="1"/>
</dbReference>
<evidence type="ECO:0000259" key="17">
    <source>
        <dbReference type="PROSITE" id="PS50011"/>
    </source>
</evidence>
<dbReference type="Gene3D" id="1.10.510.10">
    <property type="entry name" value="Transferase(Phosphotransferase) domain 1"/>
    <property type="match status" value="1"/>
</dbReference>
<dbReference type="Pfam" id="PF08276">
    <property type="entry name" value="PAN_2"/>
    <property type="match status" value="1"/>
</dbReference>
<evidence type="ECO:0000256" key="16">
    <source>
        <dbReference type="SAM" id="Phobius"/>
    </source>
</evidence>
<evidence type="ECO:0000256" key="5">
    <source>
        <dbReference type="ARBA" id="ARBA00022679"/>
    </source>
</evidence>
<keyword evidence="21" id="KW-0675">Receptor</keyword>
<evidence type="ECO:0000256" key="8">
    <source>
        <dbReference type="ARBA" id="ARBA00022777"/>
    </source>
</evidence>
<dbReference type="PANTHER" id="PTHR27002">
    <property type="entry name" value="RECEPTOR-LIKE SERINE/THREONINE-PROTEIN KINASE SD1-8"/>
    <property type="match status" value="1"/>
</dbReference>
<dbReference type="InterPro" id="IPR001480">
    <property type="entry name" value="Bulb-type_lectin_dom"/>
</dbReference>
<dbReference type="InterPro" id="IPR000719">
    <property type="entry name" value="Prot_kinase_dom"/>
</dbReference>
<evidence type="ECO:0000259" key="18">
    <source>
        <dbReference type="PROSITE" id="PS50026"/>
    </source>
</evidence>
<dbReference type="InterPro" id="IPR011009">
    <property type="entry name" value="Kinase-like_dom_sf"/>
</dbReference>
<dbReference type="SUPFAM" id="SSF56112">
    <property type="entry name" value="Protein kinase-like (PK-like)"/>
    <property type="match status" value="1"/>
</dbReference>
<evidence type="ECO:0000256" key="3">
    <source>
        <dbReference type="ARBA" id="ARBA00022475"/>
    </source>
</evidence>
<dbReference type="InterPro" id="IPR000858">
    <property type="entry name" value="S_locus_glycoprot_dom"/>
</dbReference>
<keyword evidence="9" id="KW-0067">ATP-binding</keyword>
<dbReference type="PIRSF" id="PIRSF000641">
    <property type="entry name" value="SRK"/>
    <property type="match status" value="1"/>
</dbReference>
<dbReference type="STRING" id="3476.A0A2P5AA49"/>
<dbReference type="CDD" id="cd01098">
    <property type="entry name" value="PAN_AP_plant"/>
    <property type="match status" value="1"/>
</dbReference>
<dbReference type="GO" id="GO:0048544">
    <property type="term" value="P:recognition of pollen"/>
    <property type="evidence" value="ECO:0007669"/>
    <property type="project" value="InterPro"/>
</dbReference>
<dbReference type="FunFam" id="1.10.510.10:FF:000060">
    <property type="entry name" value="G-type lectin S-receptor-like serine/threonine-protein kinase"/>
    <property type="match status" value="1"/>
</dbReference>
<feature type="domain" description="Protein kinase" evidence="17">
    <location>
        <begin position="533"/>
        <end position="819"/>
    </location>
</feature>
<keyword evidence="5" id="KW-0808">Transferase</keyword>
<evidence type="ECO:0000256" key="9">
    <source>
        <dbReference type="ARBA" id="ARBA00022840"/>
    </source>
</evidence>
<dbReference type="GO" id="GO:0004674">
    <property type="term" value="F:protein serine/threonine kinase activity"/>
    <property type="evidence" value="ECO:0007669"/>
    <property type="project" value="UniProtKB-KW"/>
</dbReference>
<dbReference type="InterPro" id="IPR008271">
    <property type="entry name" value="Ser/Thr_kinase_AS"/>
</dbReference>
<dbReference type="GO" id="GO:0005524">
    <property type="term" value="F:ATP binding"/>
    <property type="evidence" value="ECO:0007669"/>
    <property type="project" value="UniProtKB-KW"/>
</dbReference>
<evidence type="ECO:0000256" key="7">
    <source>
        <dbReference type="ARBA" id="ARBA00022741"/>
    </source>
</evidence>
<dbReference type="AlphaFoldDB" id="A0A2P5AA49"/>
<keyword evidence="16" id="KW-1133">Transmembrane helix</keyword>
<keyword evidence="8 21" id="KW-0418">Kinase</keyword>
<evidence type="ECO:0000256" key="2">
    <source>
        <dbReference type="ARBA" id="ARBA00012513"/>
    </source>
</evidence>
<dbReference type="FunFam" id="2.90.10.10:FF:000001">
    <property type="entry name" value="G-type lectin S-receptor-like serine/threonine-protein kinase"/>
    <property type="match status" value="1"/>
</dbReference>
<dbReference type="Pfam" id="PF00954">
    <property type="entry name" value="S_locus_glycop"/>
    <property type="match status" value="1"/>
</dbReference>
<comment type="caution">
    <text evidence="14">Lacks conserved residue(s) required for the propagation of feature annotation.</text>
</comment>